<proteinExistence type="predicted"/>
<keyword evidence="2" id="KW-0418">Kinase</keyword>
<accession>A0A5D3CSN0</accession>
<evidence type="ECO:0000313" key="1">
    <source>
        <dbReference type="EMBL" id="KAA0066608.1"/>
    </source>
</evidence>
<evidence type="ECO:0000313" key="2">
    <source>
        <dbReference type="EMBL" id="TYK14208.1"/>
    </source>
</evidence>
<comment type="caution">
    <text evidence="2">The sequence shown here is derived from an EMBL/GenBank/DDBJ whole genome shotgun (WGS) entry which is preliminary data.</text>
</comment>
<organism evidence="2 4">
    <name type="scientific">Cucumis melo var. makuwa</name>
    <name type="common">Oriental melon</name>
    <dbReference type="NCBI Taxonomy" id="1194695"/>
    <lineage>
        <taxon>Eukaryota</taxon>
        <taxon>Viridiplantae</taxon>
        <taxon>Streptophyta</taxon>
        <taxon>Embryophyta</taxon>
        <taxon>Tracheophyta</taxon>
        <taxon>Spermatophyta</taxon>
        <taxon>Magnoliopsida</taxon>
        <taxon>eudicotyledons</taxon>
        <taxon>Gunneridae</taxon>
        <taxon>Pentapetalae</taxon>
        <taxon>rosids</taxon>
        <taxon>fabids</taxon>
        <taxon>Cucurbitales</taxon>
        <taxon>Cucurbitaceae</taxon>
        <taxon>Benincaseae</taxon>
        <taxon>Cucumis</taxon>
    </lineage>
</organism>
<dbReference type="Proteomes" id="UP000321393">
    <property type="component" value="Unassembled WGS sequence"/>
</dbReference>
<dbReference type="GO" id="GO:0016301">
    <property type="term" value="F:kinase activity"/>
    <property type="evidence" value="ECO:0007669"/>
    <property type="project" value="UniProtKB-KW"/>
</dbReference>
<dbReference type="AlphaFoldDB" id="A0A5D3CSN0"/>
<dbReference type="EMBL" id="SSTE01000850">
    <property type="protein sequence ID" value="KAA0066608.1"/>
    <property type="molecule type" value="Genomic_DNA"/>
</dbReference>
<name>A0A5D3CSN0_CUCMM</name>
<gene>
    <name evidence="2" type="ORF">E5676_scaffold5G00330</name>
    <name evidence="1" type="ORF">E6C27_scaffold979G00180</name>
</gene>
<evidence type="ECO:0000313" key="4">
    <source>
        <dbReference type="Proteomes" id="UP000321947"/>
    </source>
</evidence>
<reference evidence="3 4" key="1">
    <citation type="submission" date="2019-08" db="EMBL/GenBank/DDBJ databases">
        <title>Draft genome sequences of two oriental melons (Cucumis melo L. var makuwa).</title>
        <authorList>
            <person name="Kwon S.-Y."/>
        </authorList>
    </citation>
    <scope>NUCLEOTIDE SEQUENCE [LARGE SCALE GENOMIC DNA]</scope>
    <source>
        <strain evidence="4">cv. Chang Bougi</strain>
        <strain evidence="3">cv. SW 3</strain>
        <tissue evidence="2">Leaf</tissue>
    </source>
</reference>
<dbReference type="Proteomes" id="UP000321947">
    <property type="component" value="Unassembled WGS sequence"/>
</dbReference>
<dbReference type="OrthoDB" id="2272416at2759"/>
<protein>
    <submittedName>
        <fullName evidence="2">A-kinase anchor protein 12</fullName>
    </submittedName>
</protein>
<sequence>MPPRRARVGSRKTTEPTIDLEVHLVNQDVRREQEETVYDRVAQWVIDVMTQQLEKKFGIERLEALGTTEFTGTTEPREADKRIKTLEKCFRVTQCSQERKVDLAMFLLQEYKEDW</sequence>
<dbReference type="EMBL" id="SSTD01009418">
    <property type="protein sequence ID" value="TYK14208.1"/>
    <property type="molecule type" value="Genomic_DNA"/>
</dbReference>
<evidence type="ECO:0000313" key="3">
    <source>
        <dbReference type="Proteomes" id="UP000321393"/>
    </source>
</evidence>
<keyword evidence="2" id="KW-0808">Transferase</keyword>